<evidence type="ECO:0000313" key="3">
    <source>
        <dbReference type="Proteomes" id="UP000255207"/>
    </source>
</evidence>
<dbReference type="Pfam" id="PF08972">
    <property type="entry name" value="DUF1902"/>
    <property type="match status" value="1"/>
</dbReference>
<gene>
    <name evidence="2" type="ORF">DWE98_22525</name>
</gene>
<dbReference type="EMBL" id="QQTP01000015">
    <property type="protein sequence ID" value="RDJ20745.1"/>
    <property type="molecule type" value="Genomic_DNA"/>
</dbReference>
<sequence length="80" mass="8948">MLFSAATENGMRIVTFEVRRDDKAGVWYASSTSDMGIVTEAATIEALRERLKLLVPDFLETDEELRLDLDIKVSDIVQAA</sequence>
<dbReference type="InterPro" id="IPR015066">
    <property type="entry name" value="DUF1902"/>
</dbReference>
<evidence type="ECO:0000259" key="1">
    <source>
        <dbReference type="Pfam" id="PF08972"/>
    </source>
</evidence>
<dbReference type="OrthoDB" id="361917at2"/>
<comment type="caution">
    <text evidence="2">The sequence shown here is derived from an EMBL/GenBank/DDBJ whole genome shotgun (WGS) entry which is preliminary data.</text>
</comment>
<keyword evidence="3" id="KW-1185">Reference proteome</keyword>
<dbReference type="Gene3D" id="3.30.2390.10">
    <property type="entry name" value="TTHA1013-like"/>
    <property type="match status" value="1"/>
</dbReference>
<proteinExistence type="predicted"/>
<dbReference type="Proteomes" id="UP000255207">
    <property type="component" value="Unassembled WGS sequence"/>
</dbReference>
<evidence type="ECO:0000313" key="2">
    <source>
        <dbReference type="EMBL" id="RDJ20745.1"/>
    </source>
</evidence>
<organism evidence="2 3">
    <name type="scientific">Bosea caraganae</name>
    <dbReference type="NCBI Taxonomy" id="2763117"/>
    <lineage>
        <taxon>Bacteria</taxon>
        <taxon>Pseudomonadati</taxon>
        <taxon>Pseudomonadota</taxon>
        <taxon>Alphaproteobacteria</taxon>
        <taxon>Hyphomicrobiales</taxon>
        <taxon>Boseaceae</taxon>
        <taxon>Bosea</taxon>
    </lineage>
</organism>
<dbReference type="AlphaFoldDB" id="A0A370L0J4"/>
<dbReference type="InterPro" id="IPR035069">
    <property type="entry name" value="TTHA1013/TTHA0281-like"/>
</dbReference>
<reference evidence="3" key="1">
    <citation type="submission" date="2018-07" db="EMBL/GenBank/DDBJ databases">
        <authorList>
            <person name="Safronova V.I."/>
            <person name="Chirak E.R."/>
            <person name="Sazanova A.L."/>
        </authorList>
    </citation>
    <scope>NUCLEOTIDE SEQUENCE [LARGE SCALE GENOMIC DNA]</scope>
    <source>
        <strain evidence="3">RCAM04685</strain>
    </source>
</reference>
<dbReference type="SUPFAM" id="SSF143100">
    <property type="entry name" value="TTHA1013/TTHA0281-like"/>
    <property type="match status" value="1"/>
</dbReference>
<feature type="domain" description="DUF1902" evidence="1">
    <location>
        <begin position="17"/>
        <end position="71"/>
    </location>
</feature>
<accession>A0A370L0J4</accession>
<name>A0A370L0J4_9HYPH</name>
<protein>
    <submittedName>
        <fullName evidence="2">DUF1902 domain-containing protein</fullName>
    </submittedName>
</protein>